<dbReference type="PANTHER" id="PTHR34848">
    <property type="match status" value="1"/>
</dbReference>
<evidence type="ECO:0000256" key="5">
    <source>
        <dbReference type="ARBA" id="ARBA00004692"/>
    </source>
</evidence>
<keyword evidence="13 14" id="KW-0342">GTP-binding</keyword>
<gene>
    <name evidence="15" type="primary">cobU</name>
    <name evidence="15" type="ORF">LZI70_13485</name>
</gene>
<keyword evidence="11 14" id="KW-0418">Kinase</keyword>
<dbReference type="PIRSF" id="PIRSF006135">
    <property type="entry name" value="CobU"/>
    <property type="match status" value="1"/>
</dbReference>
<evidence type="ECO:0000256" key="10">
    <source>
        <dbReference type="ARBA" id="ARBA00022741"/>
    </source>
</evidence>
<dbReference type="InterPro" id="IPR003203">
    <property type="entry name" value="CobU/CobP"/>
</dbReference>
<keyword evidence="10 14" id="KW-0547">Nucleotide-binding</keyword>
<keyword evidence="8 14" id="KW-0169">Cobalamin biosynthesis</keyword>
<reference evidence="15" key="1">
    <citation type="submission" date="2022-01" db="EMBL/GenBank/DDBJ databases">
        <title>Alginate degradation mechanism of Vibrio pelagius WXL662.</title>
        <authorList>
            <person name="He X."/>
        </authorList>
    </citation>
    <scope>NUCLEOTIDE SEQUENCE</scope>
    <source>
        <strain evidence="15">WXL662</strain>
    </source>
</reference>
<accession>A0ABY5G4P2</accession>
<evidence type="ECO:0000256" key="9">
    <source>
        <dbReference type="ARBA" id="ARBA00022679"/>
    </source>
</evidence>
<dbReference type="GO" id="GO:0008820">
    <property type="term" value="F:cobinamide phosphate guanylyltransferase activity"/>
    <property type="evidence" value="ECO:0007669"/>
    <property type="project" value="UniProtKB-EC"/>
</dbReference>
<evidence type="ECO:0000256" key="13">
    <source>
        <dbReference type="ARBA" id="ARBA00023134"/>
    </source>
</evidence>
<comment type="pathway">
    <text evidence="5 14">Cofactor biosynthesis; adenosylcobalamin biosynthesis; adenosylcobalamin from cob(II)yrinate a,c-diamide: step 6/7.</text>
</comment>
<evidence type="ECO:0000256" key="4">
    <source>
        <dbReference type="ARBA" id="ARBA00003889"/>
    </source>
</evidence>
<proteinExistence type="inferred from homology"/>
<evidence type="ECO:0000256" key="7">
    <source>
        <dbReference type="ARBA" id="ARBA00007490"/>
    </source>
</evidence>
<dbReference type="PANTHER" id="PTHR34848:SF1">
    <property type="entry name" value="BIFUNCTIONAL ADENOSYLCOBALAMIN BIOSYNTHESIS PROTEIN COBU"/>
    <property type="match status" value="1"/>
</dbReference>
<comment type="similarity">
    <text evidence="7 14">Belongs to the CobU/CobP family.</text>
</comment>
<comment type="function">
    <text evidence="4 14">Catalyzes ATP-dependent phosphorylation of adenosylcobinamide and addition of GMP to adenosylcobinamide phosphate.</text>
</comment>
<dbReference type="CDD" id="cd00544">
    <property type="entry name" value="CobU"/>
    <property type="match status" value="1"/>
</dbReference>
<keyword evidence="9 14" id="KW-0808">Transferase</keyword>
<comment type="catalytic activity">
    <reaction evidence="1 14">
        <text>adenosylcob(III)inamide + ATP = adenosylcob(III)inamide phosphate + ADP + H(+)</text>
        <dbReference type="Rhea" id="RHEA:15769"/>
        <dbReference type="ChEBI" id="CHEBI:2480"/>
        <dbReference type="ChEBI" id="CHEBI:15378"/>
        <dbReference type="ChEBI" id="CHEBI:30616"/>
        <dbReference type="ChEBI" id="CHEBI:58502"/>
        <dbReference type="ChEBI" id="CHEBI:456216"/>
        <dbReference type="EC" id="2.7.1.156"/>
    </reaction>
</comment>
<evidence type="ECO:0000256" key="1">
    <source>
        <dbReference type="ARBA" id="ARBA00000312"/>
    </source>
</evidence>
<dbReference type="RefSeq" id="WP_255230628.1">
    <property type="nucleotide sequence ID" value="NZ_CP090614.1"/>
</dbReference>
<keyword evidence="12 14" id="KW-0067">ATP-binding</keyword>
<dbReference type="SUPFAM" id="SSF52540">
    <property type="entry name" value="P-loop containing nucleoside triphosphate hydrolases"/>
    <property type="match status" value="1"/>
</dbReference>
<comment type="catalytic activity">
    <reaction evidence="2 14">
        <text>adenosylcob(III)inamide phosphate + GTP + H(+) = adenosylcob(III)inamide-GDP + diphosphate</text>
        <dbReference type="Rhea" id="RHEA:22712"/>
        <dbReference type="ChEBI" id="CHEBI:15378"/>
        <dbReference type="ChEBI" id="CHEBI:33019"/>
        <dbReference type="ChEBI" id="CHEBI:37565"/>
        <dbReference type="ChEBI" id="CHEBI:58502"/>
        <dbReference type="ChEBI" id="CHEBI:60487"/>
        <dbReference type="EC" id="2.7.7.62"/>
    </reaction>
</comment>
<keyword evidence="15" id="KW-0548">Nucleotidyltransferase</keyword>
<keyword evidence="16" id="KW-1185">Reference proteome</keyword>
<dbReference type="EC" id="2.7.1.156" evidence="14"/>
<dbReference type="Gene3D" id="3.40.50.300">
    <property type="entry name" value="P-loop containing nucleotide triphosphate hydrolases"/>
    <property type="match status" value="1"/>
</dbReference>
<protein>
    <recommendedName>
        <fullName evidence="14">Bifunctional adenosylcobalamin biosynthesis protein</fullName>
        <ecNumber evidence="14">2.7.1.156</ecNumber>
        <ecNumber evidence="14">2.7.7.62</ecNumber>
    </recommendedName>
</protein>
<evidence type="ECO:0000256" key="6">
    <source>
        <dbReference type="ARBA" id="ARBA00005159"/>
    </source>
</evidence>
<dbReference type="EMBL" id="CP090614">
    <property type="protein sequence ID" value="UTT84674.1"/>
    <property type="molecule type" value="Genomic_DNA"/>
</dbReference>
<dbReference type="GO" id="GO:0043752">
    <property type="term" value="F:adenosylcobinamide kinase activity"/>
    <property type="evidence" value="ECO:0007669"/>
    <property type="project" value="UniProtKB-EC"/>
</dbReference>
<evidence type="ECO:0000313" key="16">
    <source>
        <dbReference type="Proteomes" id="UP001059120"/>
    </source>
</evidence>
<comment type="catalytic activity">
    <reaction evidence="3">
        <text>adenosylcob(III)inamide + GTP = adenosylcob(III)inamide phosphate + GDP + H(+)</text>
        <dbReference type="Rhea" id="RHEA:15765"/>
        <dbReference type="ChEBI" id="CHEBI:2480"/>
        <dbReference type="ChEBI" id="CHEBI:15378"/>
        <dbReference type="ChEBI" id="CHEBI:37565"/>
        <dbReference type="ChEBI" id="CHEBI:58189"/>
        <dbReference type="ChEBI" id="CHEBI:58502"/>
        <dbReference type="EC" id="2.7.1.156"/>
    </reaction>
</comment>
<organism evidence="15 16">
    <name type="scientific">Vibrio pelagius</name>
    <dbReference type="NCBI Taxonomy" id="28169"/>
    <lineage>
        <taxon>Bacteria</taxon>
        <taxon>Pseudomonadati</taxon>
        <taxon>Pseudomonadota</taxon>
        <taxon>Gammaproteobacteria</taxon>
        <taxon>Vibrionales</taxon>
        <taxon>Vibrionaceae</taxon>
        <taxon>Vibrio</taxon>
    </lineage>
</organism>
<evidence type="ECO:0000256" key="2">
    <source>
        <dbReference type="ARBA" id="ARBA00000711"/>
    </source>
</evidence>
<sequence length="184" mass="20252">MNHQKSTHLILGGARSGKSSFAEKQAIETSSNQALQLHYIATAISFDEEMEARILHHQQRRDARWQEHAVPLELANTLRDLNSSDVVLVDCLTLWLNNVIFQLGEQATNAQVESWIEELVDAVEASPATIILVSNEVGLGVVPMGQVSRLFVDNAGRMNQALAKVVKRVTFIAAGLPMVLKNEG</sequence>
<dbReference type="Proteomes" id="UP001059120">
    <property type="component" value="Chromosome 1"/>
</dbReference>
<evidence type="ECO:0000256" key="12">
    <source>
        <dbReference type="ARBA" id="ARBA00022840"/>
    </source>
</evidence>
<evidence type="ECO:0000256" key="14">
    <source>
        <dbReference type="PIRNR" id="PIRNR006135"/>
    </source>
</evidence>
<dbReference type="NCBIfam" id="NF004469">
    <property type="entry name" value="PRK05800.1"/>
    <property type="match status" value="1"/>
</dbReference>
<name>A0ABY5G4P2_VIBPE</name>
<dbReference type="InterPro" id="IPR027417">
    <property type="entry name" value="P-loop_NTPase"/>
</dbReference>
<dbReference type="Pfam" id="PF02283">
    <property type="entry name" value="CobU"/>
    <property type="match status" value="1"/>
</dbReference>
<evidence type="ECO:0000256" key="8">
    <source>
        <dbReference type="ARBA" id="ARBA00022573"/>
    </source>
</evidence>
<dbReference type="EC" id="2.7.7.62" evidence="14"/>
<comment type="pathway">
    <text evidence="6 14">Cofactor biosynthesis; adenosylcobalamin biosynthesis; adenosylcobalamin from cob(II)yrinate a,c-diamide: step 5/7.</text>
</comment>
<evidence type="ECO:0000256" key="3">
    <source>
        <dbReference type="ARBA" id="ARBA00001522"/>
    </source>
</evidence>
<evidence type="ECO:0000313" key="15">
    <source>
        <dbReference type="EMBL" id="UTT84674.1"/>
    </source>
</evidence>
<evidence type="ECO:0000256" key="11">
    <source>
        <dbReference type="ARBA" id="ARBA00022777"/>
    </source>
</evidence>